<dbReference type="OrthoDB" id="10250458at2759"/>
<evidence type="ECO:0000313" key="8">
    <source>
        <dbReference type="EMBL" id="KZZ89305.1"/>
    </source>
</evidence>
<dbReference type="SUPFAM" id="SSF48371">
    <property type="entry name" value="ARM repeat"/>
    <property type="match status" value="1"/>
</dbReference>
<reference evidence="8 9" key="1">
    <citation type="journal article" date="2016" name="Genome Biol. Evol.">
        <title>Divergent and convergent evolution of fungal pathogenicity.</title>
        <authorList>
            <person name="Shang Y."/>
            <person name="Xiao G."/>
            <person name="Zheng P."/>
            <person name="Cen K."/>
            <person name="Zhan S."/>
            <person name="Wang C."/>
        </authorList>
    </citation>
    <scope>NUCLEOTIDE SEQUENCE [LARGE SCALE GENOMIC DNA]</scope>
    <source>
        <strain evidence="8 9">ARSEF 7405</strain>
    </source>
</reference>
<evidence type="ECO:0000256" key="6">
    <source>
        <dbReference type="SAM" id="MobiDB-lite"/>
    </source>
</evidence>
<comment type="function">
    <text evidence="5">Functions as a nucleotide exchange factor (NEF) for Hsp70 chaperones which accelerates the release of ADP. Required for fully efficient Hsp70-mediated folding of proteins.</text>
</comment>
<evidence type="ECO:0000256" key="5">
    <source>
        <dbReference type="ARBA" id="ARBA00024912"/>
    </source>
</evidence>
<keyword evidence="4" id="KW-0677">Repeat</keyword>
<dbReference type="InterPro" id="IPR016024">
    <property type="entry name" value="ARM-type_fold"/>
</dbReference>
<dbReference type="Gene3D" id="1.25.10.10">
    <property type="entry name" value="Leucine-rich Repeat Variant"/>
    <property type="match status" value="1"/>
</dbReference>
<organism evidence="8 9">
    <name type="scientific">Ascosphaera apis ARSEF 7405</name>
    <dbReference type="NCBI Taxonomy" id="392613"/>
    <lineage>
        <taxon>Eukaryota</taxon>
        <taxon>Fungi</taxon>
        <taxon>Dikarya</taxon>
        <taxon>Ascomycota</taxon>
        <taxon>Pezizomycotina</taxon>
        <taxon>Eurotiomycetes</taxon>
        <taxon>Eurotiomycetidae</taxon>
        <taxon>Onygenales</taxon>
        <taxon>Ascosphaeraceae</taxon>
        <taxon>Ascosphaera</taxon>
    </lineage>
</organism>
<evidence type="ECO:0000256" key="2">
    <source>
        <dbReference type="ARBA" id="ARBA00015214"/>
    </source>
</evidence>
<dbReference type="Pfam" id="PF08609">
    <property type="entry name" value="Fes1"/>
    <property type="match status" value="1"/>
</dbReference>
<dbReference type="PANTHER" id="PTHR19316:SF18">
    <property type="entry name" value="HSP70-BINDING PROTEIN 1"/>
    <property type="match status" value="1"/>
</dbReference>
<feature type="domain" description="Nucleotide exchange factor Fes1" evidence="7">
    <location>
        <begin position="5"/>
        <end position="114"/>
    </location>
</feature>
<dbReference type="Proteomes" id="UP000242877">
    <property type="component" value="Unassembled WGS sequence"/>
</dbReference>
<accession>A0A167WUT9</accession>
<dbReference type="InterPro" id="IPR050693">
    <property type="entry name" value="Hsp70_NEF-Inhibitors"/>
</dbReference>
<evidence type="ECO:0000256" key="3">
    <source>
        <dbReference type="ARBA" id="ARBA00020719"/>
    </source>
</evidence>
<feature type="compositionally biased region" description="Polar residues" evidence="6">
    <location>
        <begin position="12"/>
        <end position="31"/>
    </location>
</feature>
<dbReference type="AlphaFoldDB" id="A0A167WUT9"/>
<dbReference type="GO" id="GO:0000774">
    <property type="term" value="F:adenyl-nucleotide exchange factor activity"/>
    <property type="evidence" value="ECO:0007669"/>
    <property type="project" value="TreeGrafter"/>
</dbReference>
<dbReference type="InterPro" id="IPR013918">
    <property type="entry name" value="Nucleotide_exch_fac_Fes1"/>
</dbReference>
<evidence type="ECO:0000256" key="4">
    <source>
        <dbReference type="ARBA" id="ARBA00022737"/>
    </source>
</evidence>
<comment type="caution">
    <text evidence="8">The sequence shown here is derived from an EMBL/GenBank/DDBJ whole genome shotgun (WGS) entry which is preliminary data.</text>
</comment>
<dbReference type="Pfam" id="PF13513">
    <property type="entry name" value="HEAT_EZ"/>
    <property type="match status" value="1"/>
</dbReference>
<name>A0A167WUT9_9EURO</name>
<evidence type="ECO:0000313" key="9">
    <source>
        <dbReference type="Proteomes" id="UP000242877"/>
    </source>
</evidence>
<evidence type="ECO:0000259" key="7">
    <source>
        <dbReference type="Pfam" id="PF08609"/>
    </source>
</evidence>
<proteinExistence type="inferred from homology"/>
<evidence type="ECO:0000256" key="1">
    <source>
        <dbReference type="ARBA" id="ARBA00011045"/>
    </source>
</evidence>
<comment type="similarity">
    <text evidence="1">Belongs to the FES1 family.</text>
</comment>
<dbReference type="GO" id="GO:0005783">
    <property type="term" value="C:endoplasmic reticulum"/>
    <property type="evidence" value="ECO:0007669"/>
    <property type="project" value="TreeGrafter"/>
</dbReference>
<gene>
    <name evidence="8" type="ORF">AAP_04452</name>
</gene>
<dbReference type="InterPro" id="IPR011989">
    <property type="entry name" value="ARM-like"/>
</dbReference>
<dbReference type="EMBL" id="AZGZ01000021">
    <property type="protein sequence ID" value="KZZ89305.1"/>
    <property type="molecule type" value="Genomic_DNA"/>
</dbReference>
<dbReference type="VEuPathDB" id="FungiDB:AAP_04452"/>
<feature type="region of interest" description="Disordered" evidence="6">
    <location>
        <begin position="1"/>
        <end position="60"/>
    </location>
</feature>
<dbReference type="PANTHER" id="PTHR19316">
    <property type="entry name" value="PROTEIN FOLDING REGULATOR"/>
    <property type="match status" value="1"/>
</dbReference>
<sequence>MDPNLNKLLKWSLQNQTPAQSGSDSNQPAQNDTATTAAPSTTDGDGDGAAPPRGPSLDPSALASILFNAPSDAEMMQRSLAAIKNKEEIPLDSRLVAWDNLEQLVENLDNANNLENLKMWPPLREELETAEAWEEREFAAWCVGTSVQNNVKSQDALVKHSVIPVLTRLAISDPSPQVRKKTVFALSSAVRNHQSATDQFVACLKDSDTGKELLAGDDKIDSADMERLNKLMEALRNIKI</sequence>
<protein>
    <recommendedName>
        <fullName evidence="3">Hsp70 nucleotide exchange factor FES1</fullName>
    </recommendedName>
    <alternativeName>
        <fullName evidence="2">Hsp70 nucleotide exchange factor fes1</fullName>
    </alternativeName>
</protein>
<keyword evidence="9" id="KW-1185">Reference proteome</keyword>
<feature type="compositionally biased region" description="Low complexity" evidence="6">
    <location>
        <begin position="32"/>
        <end position="51"/>
    </location>
</feature>